<keyword evidence="5" id="KW-0902">Two-component regulatory system</keyword>
<evidence type="ECO:0000256" key="2">
    <source>
        <dbReference type="ARBA" id="ARBA00012438"/>
    </source>
</evidence>
<gene>
    <name evidence="9" type="ORF">FO013_12495</name>
</gene>
<keyword evidence="7" id="KW-0472">Membrane</keyword>
<evidence type="ECO:0000256" key="6">
    <source>
        <dbReference type="SAM" id="MobiDB-lite"/>
    </source>
</evidence>
<keyword evidence="10" id="KW-1185">Reference proteome</keyword>
<keyword evidence="3" id="KW-0808">Transferase</keyword>
<accession>A0A556CDM9</accession>
<evidence type="ECO:0000313" key="10">
    <source>
        <dbReference type="Proteomes" id="UP000316406"/>
    </source>
</evidence>
<keyword evidence="7" id="KW-0812">Transmembrane</keyword>
<feature type="region of interest" description="Disordered" evidence="6">
    <location>
        <begin position="330"/>
        <end position="399"/>
    </location>
</feature>
<feature type="compositionally biased region" description="Basic and acidic residues" evidence="6">
    <location>
        <begin position="362"/>
        <end position="371"/>
    </location>
</feature>
<keyword evidence="4" id="KW-0418">Kinase</keyword>
<evidence type="ECO:0000259" key="8">
    <source>
        <dbReference type="Pfam" id="PF02518"/>
    </source>
</evidence>
<dbReference type="GO" id="GO:0000160">
    <property type="term" value="P:phosphorelay signal transduction system"/>
    <property type="evidence" value="ECO:0007669"/>
    <property type="project" value="UniProtKB-KW"/>
</dbReference>
<evidence type="ECO:0000256" key="1">
    <source>
        <dbReference type="ARBA" id="ARBA00000085"/>
    </source>
</evidence>
<evidence type="ECO:0000313" key="9">
    <source>
        <dbReference type="EMBL" id="TSI15562.1"/>
    </source>
</evidence>
<dbReference type="EC" id="2.7.13.3" evidence="2"/>
<keyword evidence="7" id="KW-1133">Transmembrane helix</keyword>
<dbReference type="AlphaFoldDB" id="A0A556CDM9"/>
<dbReference type="PANTHER" id="PTHR24421:SF10">
    <property type="entry name" value="NITRATE_NITRITE SENSOR PROTEIN NARQ"/>
    <property type="match status" value="1"/>
</dbReference>
<reference evidence="9 10" key="1">
    <citation type="submission" date="2019-07" db="EMBL/GenBank/DDBJ databases">
        <title>Draft genome sequence of Brevibacterium aurantiacum XU54 isolated from Xinjiang China.</title>
        <authorList>
            <person name="Xu X."/>
        </authorList>
    </citation>
    <scope>NUCLEOTIDE SEQUENCE [LARGE SCALE GENOMIC DNA]</scope>
    <source>
        <strain evidence="9 10">XU54</strain>
    </source>
</reference>
<dbReference type="EMBL" id="VLTK01000006">
    <property type="protein sequence ID" value="TSI15562.1"/>
    <property type="molecule type" value="Genomic_DNA"/>
</dbReference>
<dbReference type="SUPFAM" id="SSF55874">
    <property type="entry name" value="ATPase domain of HSP90 chaperone/DNA topoisomerase II/histidine kinase"/>
    <property type="match status" value="1"/>
</dbReference>
<feature type="compositionally biased region" description="Basic and acidic residues" evidence="6">
    <location>
        <begin position="384"/>
        <end position="399"/>
    </location>
</feature>
<dbReference type="Proteomes" id="UP000316406">
    <property type="component" value="Unassembled WGS sequence"/>
</dbReference>
<organism evidence="9 10">
    <name type="scientific">Brevibacterium aurantiacum</name>
    <dbReference type="NCBI Taxonomy" id="273384"/>
    <lineage>
        <taxon>Bacteria</taxon>
        <taxon>Bacillati</taxon>
        <taxon>Actinomycetota</taxon>
        <taxon>Actinomycetes</taxon>
        <taxon>Micrococcales</taxon>
        <taxon>Brevibacteriaceae</taxon>
        <taxon>Brevibacterium</taxon>
    </lineage>
</organism>
<comment type="caution">
    <text evidence="9">The sequence shown here is derived from an EMBL/GenBank/DDBJ whole genome shotgun (WGS) entry which is preliminary data.</text>
</comment>
<dbReference type="Pfam" id="PF02518">
    <property type="entry name" value="HATPase_c"/>
    <property type="match status" value="1"/>
</dbReference>
<sequence length="399" mass="44281">MAQVTTLWETVRGRWPRARIAALVAAINTVAFSALVAEQATEWSSRWETAALLWWVGGLTVVIGAVLIIITIPLCALVASWWIRIIITLLLSAVQSSVRTALLLPATTLERDTHGGLTIWVTGMSGYLLAIATGFLVAALFEREDRERALRRDEEARTREAVSELEREELRVRKIVADRLHGTVQHRLVVVAGGLDQVADRLMAGDDDPAQWAPTLRDWALDLDELREEHVRSLSHSLFPSGADLGTYEAIRALLDRLPPTVATTVDLGPTMKELIRTLRAPLPLQDRLVVIYTTEEAVTNAIKHGGADRVTVRVEALKRGTEWVLDVRIDDNGTGPESEDPPLSGLARHRARAESRGGSLRLERNDEGGGRLHLMLPFVPESPRNDDEILQKQEKFDE</sequence>
<feature type="transmembrane region" description="Helical" evidence="7">
    <location>
        <begin position="20"/>
        <end position="40"/>
    </location>
</feature>
<dbReference type="Gene3D" id="3.30.565.10">
    <property type="entry name" value="Histidine kinase-like ATPase, C-terminal domain"/>
    <property type="match status" value="1"/>
</dbReference>
<dbReference type="GO" id="GO:0004673">
    <property type="term" value="F:protein histidine kinase activity"/>
    <property type="evidence" value="ECO:0007669"/>
    <property type="project" value="UniProtKB-EC"/>
</dbReference>
<evidence type="ECO:0000256" key="5">
    <source>
        <dbReference type="ARBA" id="ARBA00023012"/>
    </source>
</evidence>
<dbReference type="InterPro" id="IPR050482">
    <property type="entry name" value="Sensor_HK_TwoCompSys"/>
</dbReference>
<dbReference type="InterPro" id="IPR036890">
    <property type="entry name" value="HATPase_C_sf"/>
</dbReference>
<dbReference type="PANTHER" id="PTHR24421">
    <property type="entry name" value="NITRATE/NITRITE SENSOR PROTEIN NARX-RELATED"/>
    <property type="match status" value="1"/>
</dbReference>
<protein>
    <recommendedName>
        <fullName evidence="2">histidine kinase</fullName>
        <ecNumber evidence="2">2.7.13.3</ecNumber>
    </recommendedName>
</protein>
<dbReference type="CDD" id="cd16917">
    <property type="entry name" value="HATPase_UhpB-NarQ-NarX-like"/>
    <property type="match status" value="1"/>
</dbReference>
<feature type="transmembrane region" description="Helical" evidence="7">
    <location>
        <begin position="52"/>
        <end position="74"/>
    </location>
</feature>
<proteinExistence type="predicted"/>
<feature type="domain" description="Histidine kinase/HSP90-like ATPase" evidence="8">
    <location>
        <begin position="295"/>
        <end position="363"/>
    </location>
</feature>
<dbReference type="RefSeq" id="WP_143922853.1">
    <property type="nucleotide sequence ID" value="NZ_VLTK01000006.1"/>
</dbReference>
<evidence type="ECO:0000256" key="3">
    <source>
        <dbReference type="ARBA" id="ARBA00022679"/>
    </source>
</evidence>
<dbReference type="InterPro" id="IPR003594">
    <property type="entry name" value="HATPase_dom"/>
</dbReference>
<evidence type="ECO:0000256" key="7">
    <source>
        <dbReference type="SAM" id="Phobius"/>
    </source>
</evidence>
<name>A0A556CDM9_BREAU</name>
<feature type="transmembrane region" description="Helical" evidence="7">
    <location>
        <begin position="81"/>
        <end position="98"/>
    </location>
</feature>
<dbReference type="OrthoDB" id="3573097at2"/>
<evidence type="ECO:0000256" key="4">
    <source>
        <dbReference type="ARBA" id="ARBA00022777"/>
    </source>
</evidence>
<feature type="transmembrane region" description="Helical" evidence="7">
    <location>
        <begin position="118"/>
        <end position="141"/>
    </location>
</feature>
<comment type="catalytic activity">
    <reaction evidence="1">
        <text>ATP + protein L-histidine = ADP + protein N-phospho-L-histidine.</text>
        <dbReference type="EC" id="2.7.13.3"/>
    </reaction>
</comment>